<evidence type="ECO:0000256" key="2">
    <source>
        <dbReference type="SAM" id="Phobius"/>
    </source>
</evidence>
<keyword evidence="2" id="KW-1133">Transmembrane helix</keyword>
<gene>
    <name evidence="3" type="ORF">CYMTET_49513</name>
</gene>
<proteinExistence type="predicted"/>
<feature type="region of interest" description="Disordered" evidence="1">
    <location>
        <begin position="23"/>
        <end position="70"/>
    </location>
</feature>
<keyword evidence="4" id="KW-1185">Reference proteome</keyword>
<evidence type="ECO:0000313" key="3">
    <source>
        <dbReference type="EMBL" id="KAK3240649.1"/>
    </source>
</evidence>
<feature type="non-terminal residue" evidence="3">
    <location>
        <position position="1"/>
    </location>
</feature>
<protein>
    <submittedName>
        <fullName evidence="3">Uncharacterized protein</fullName>
    </submittedName>
</protein>
<keyword evidence="2" id="KW-0812">Transmembrane</keyword>
<organism evidence="3 4">
    <name type="scientific">Cymbomonas tetramitiformis</name>
    <dbReference type="NCBI Taxonomy" id="36881"/>
    <lineage>
        <taxon>Eukaryota</taxon>
        <taxon>Viridiplantae</taxon>
        <taxon>Chlorophyta</taxon>
        <taxon>Pyramimonadophyceae</taxon>
        <taxon>Pyramimonadales</taxon>
        <taxon>Pyramimonadaceae</taxon>
        <taxon>Cymbomonas</taxon>
    </lineage>
</organism>
<accession>A0AAE0BRN9</accession>
<keyword evidence="2" id="KW-0472">Membrane</keyword>
<evidence type="ECO:0000256" key="1">
    <source>
        <dbReference type="SAM" id="MobiDB-lite"/>
    </source>
</evidence>
<feature type="compositionally biased region" description="Pro residues" evidence="1">
    <location>
        <begin position="28"/>
        <end position="57"/>
    </location>
</feature>
<dbReference type="AlphaFoldDB" id="A0AAE0BRN9"/>
<feature type="transmembrane region" description="Helical" evidence="2">
    <location>
        <begin position="71"/>
        <end position="88"/>
    </location>
</feature>
<name>A0AAE0BRN9_9CHLO</name>
<reference evidence="3 4" key="1">
    <citation type="journal article" date="2015" name="Genome Biol. Evol.">
        <title>Comparative Genomics of a Bacterivorous Green Alga Reveals Evolutionary Causalities and Consequences of Phago-Mixotrophic Mode of Nutrition.</title>
        <authorList>
            <person name="Burns J.A."/>
            <person name="Paasch A."/>
            <person name="Narechania A."/>
            <person name="Kim E."/>
        </authorList>
    </citation>
    <scope>NUCLEOTIDE SEQUENCE [LARGE SCALE GENOMIC DNA]</scope>
    <source>
        <strain evidence="3 4">PLY_AMNH</strain>
    </source>
</reference>
<sequence>IFRKDVFVESIYGDVSTSMVKLYHDTVSPPPPPSPPPTPPNPPPPRPPPYPSPPPPVVEESTTLLSNSSPPMPVFTMVLFCIMVLGVLQ</sequence>
<dbReference type="EMBL" id="LGRX02033582">
    <property type="protein sequence ID" value="KAK3240649.1"/>
    <property type="molecule type" value="Genomic_DNA"/>
</dbReference>
<evidence type="ECO:0000313" key="4">
    <source>
        <dbReference type="Proteomes" id="UP001190700"/>
    </source>
</evidence>
<dbReference type="Proteomes" id="UP001190700">
    <property type="component" value="Unassembled WGS sequence"/>
</dbReference>
<comment type="caution">
    <text evidence="3">The sequence shown here is derived from an EMBL/GenBank/DDBJ whole genome shotgun (WGS) entry which is preliminary data.</text>
</comment>
<feature type="compositionally biased region" description="Polar residues" evidence="1">
    <location>
        <begin position="60"/>
        <end position="69"/>
    </location>
</feature>